<keyword evidence="2" id="KW-0560">Oxidoreductase</keyword>
<dbReference type="InterPro" id="IPR015946">
    <property type="entry name" value="KH_dom-like_a/b"/>
</dbReference>
<organism evidence="2 3">
    <name type="scientific">Rapidithrix thailandica</name>
    <dbReference type="NCBI Taxonomy" id="413964"/>
    <lineage>
        <taxon>Bacteria</taxon>
        <taxon>Pseudomonadati</taxon>
        <taxon>Bacteroidota</taxon>
        <taxon>Cytophagia</taxon>
        <taxon>Cytophagales</taxon>
        <taxon>Flammeovirgaceae</taxon>
        <taxon>Rapidithrix</taxon>
    </lineage>
</organism>
<proteinExistence type="predicted"/>
<dbReference type="AlphaFoldDB" id="A0AAW9SB52"/>
<dbReference type="Gene3D" id="3.30.300.20">
    <property type="match status" value="1"/>
</dbReference>
<dbReference type="EC" id="1.11.1.-" evidence="2"/>
<evidence type="ECO:0000256" key="1">
    <source>
        <dbReference type="SAM" id="MobiDB-lite"/>
    </source>
</evidence>
<dbReference type="RefSeq" id="WP_346822973.1">
    <property type="nucleotide sequence ID" value="NZ_JBDKWZ010000012.1"/>
</dbReference>
<name>A0AAW9SB52_9BACT</name>
<dbReference type="EMBL" id="JBDKWZ010000012">
    <property type="protein sequence ID" value="MEN7550194.1"/>
    <property type="molecule type" value="Genomic_DNA"/>
</dbReference>
<dbReference type="Proteomes" id="UP001403385">
    <property type="component" value="Unassembled WGS sequence"/>
</dbReference>
<protein>
    <submittedName>
        <fullName evidence="2">OsmC family protein</fullName>
        <ecNumber evidence="2">1.11.1.-</ecNumber>
    </submittedName>
</protein>
<keyword evidence="2" id="KW-0575">Peroxidase</keyword>
<evidence type="ECO:0000313" key="2">
    <source>
        <dbReference type="EMBL" id="MEN7550194.1"/>
    </source>
</evidence>
<dbReference type="GO" id="GO:0004601">
    <property type="term" value="F:peroxidase activity"/>
    <property type="evidence" value="ECO:0007669"/>
    <property type="project" value="UniProtKB-KW"/>
</dbReference>
<dbReference type="Pfam" id="PF02566">
    <property type="entry name" value="OsmC"/>
    <property type="match status" value="1"/>
</dbReference>
<accession>A0AAW9SB52</accession>
<comment type="caution">
    <text evidence="2">The sequence shown here is derived from an EMBL/GenBank/DDBJ whole genome shotgun (WGS) entry which is preliminary data.</text>
</comment>
<reference evidence="2 3" key="1">
    <citation type="submission" date="2024-04" db="EMBL/GenBank/DDBJ databases">
        <title>Novel genus in family Flammeovirgaceae.</title>
        <authorList>
            <person name="Nguyen T.H."/>
            <person name="Vuong T.Q."/>
            <person name="Le H."/>
            <person name="Kim S.-G."/>
        </authorList>
    </citation>
    <scope>NUCLEOTIDE SEQUENCE [LARGE SCALE GENOMIC DNA]</scope>
    <source>
        <strain evidence="2 3">JCM 23209</strain>
    </source>
</reference>
<dbReference type="PANTHER" id="PTHR39624:SF2">
    <property type="entry name" value="OSMC-LIKE PROTEIN"/>
    <property type="match status" value="1"/>
</dbReference>
<sequence>MTTFNSSYQGNLRTKVQHNPSKGELITDAPVDNHGKGESFSPTDLVAVALGSCMATIMGILAEREQIDLSGLRYTTEKVMQSSPRKISEVIIHFTLADSQLSDQDKKKLIKAALNCPVALSLHPDLKQTVSFDI</sequence>
<dbReference type="InterPro" id="IPR003718">
    <property type="entry name" value="OsmC/Ohr_fam"/>
</dbReference>
<dbReference type="InterPro" id="IPR036102">
    <property type="entry name" value="OsmC/Ohrsf"/>
</dbReference>
<feature type="region of interest" description="Disordered" evidence="1">
    <location>
        <begin position="1"/>
        <end position="34"/>
    </location>
</feature>
<dbReference type="PANTHER" id="PTHR39624">
    <property type="entry name" value="PROTEIN INVOLVED IN RIMO-MEDIATED BETA-METHYLTHIOLATION OF RIBOSOMAL PROTEIN S12 YCAO"/>
    <property type="match status" value="1"/>
</dbReference>
<gene>
    <name evidence="2" type="ORF">AAG747_19900</name>
</gene>
<feature type="compositionally biased region" description="Polar residues" evidence="1">
    <location>
        <begin position="1"/>
        <end position="20"/>
    </location>
</feature>
<keyword evidence="3" id="KW-1185">Reference proteome</keyword>
<dbReference type="SUPFAM" id="SSF82784">
    <property type="entry name" value="OsmC-like"/>
    <property type="match status" value="1"/>
</dbReference>
<evidence type="ECO:0000313" key="3">
    <source>
        <dbReference type="Proteomes" id="UP001403385"/>
    </source>
</evidence>